<reference evidence="3 4" key="1">
    <citation type="submission" date="2021-02" db="EMBL/GenBank/DDBJ databases">
        <authorList>
            <person name="Jung H.S."/>
            <person name="Chun B.H."/>
            <person name="Jeon C.O."/>
        </authorList>
    </citation>
    <scope>NUCLEOTIDE SEQUENCE [LARGE SCALE GENOMIC DNA]</scope>
    <source>
        <strain evidence="3 4">LMG 25203</strain>
    </source>
</reference>
<evidence type="ECO:0000313" key="4">
    <source>
        <dbReference type="Proteomes" id="UP000759529"/>
    </source>
</evidence>
<dbReference type="RefSeq" id="WP_187656544.1">
    <property type="nucleotide sequence ID" value="NZ_JACSOD020000504.1"/>
</dbReference>
<feature type="domain" description="IgGFc-binding protein N-terminal" evidence="2">
    <location>
        <begin position="133"/>
        <end position="445"/>
    </location>
</feature>
<feature type="chain" id="PRO_5045480783" evidence="1">
    <location>
        <begin position="21"/>
        <end position="1692"/>
    </location>
</feature>
<dbReference type="Gene3D" id="2.60.40.10">
    <property type="entry name" value="Immunoglobulins"/>
    <property type="match status" value="1"/>
</dbReference>
<proteinExistence type="predicted"/>
<dbReference type="Pfam" id="PF13585">
    <property type="entry name" value="CHU_C"/>
    <property type="match status" value="1"/>
</dbReference>
<dbReference type="InterPro" id="IPR013783">
    <property type="entry name" value="Ig-like_fold"/>
</dbReference>
<name>A0ABS2CZZ1_9FLAO</name>
<dbReference type="EMBL" id="JACSOD020000504">
    <property type="protein sequence ID" value="MBM6500486.1"/>
    <property type="molecule type" value="Genomic_DNA"/>
</dbReference>
<evidence type="ECO:0000313" key="3">
    <source>
        <dbReference type="EMBL" id="MBM6500486.1"/>
    </source>
</evidence>
<evidence type="ECO:0000259" key="2">
    <source>
        <dbReference type="Pfam" id="PF17517"/>
    </source>
</evidence>
<dbReference type="Pfam" id="PF17517">
    <property type="entry name" value="IgGFc_binding"/>
    <property type="match status" value="1"/>
</dbReference>
<evidence type="ECO:0000256" key="1">
    <source>
        <dbReference type="SAM" id="SignalP"/>
    </source>
</evidence>
<keyword evidence="1" id="KW-0732">Signal</keyword>
<keyword evidence="4" id="KW-1185">Reference proteome</keyword>
<dbReference type="InterPro" id="IPR026341">
    <property type="entry name" value="T9SS_type_B"/>
</dbReference>
<dbReference type="Proteomes" id="UP000759529">
    <property type="component" value="Unassembled WGS sequence"/>
</dbReference>
<protein>
    <submittedName>
        <fullName evidence="3">T9SS type B sorting domain-containing protein</fullName>
    </submittedName>
</protein>
<organism evidence="3 4">
    <name type="scientific">Flavobacterium macrobrachii</name>
    <dbReference type="NCBI Taxonomy" id="591204"/>
    <lineage>
        <taxon>Bacteria</taxon>
        <taxon>Pseudomonadati</taxon>
        <taxon>Bacteroidota</taxon>
        <taxon>Flavobacteriia</taxon>
        <taxon>Flavobacteriales</taxon>
        <taxon>Flavobacteriaceae</taxon>
        <taxon>Flavobacterium</taxon>
    </lineage>
</organism>
<feature type="signal peptide" evidence="1">
    <location>
        <begin position="1"/>
        <end position="20"/>
    </location>
</feature>
<dbReference type="InterPro" id="IPR035234">
    <property type="entry name" value="IgGFc-bd_N"/>
</dbReference>
<sequence>MKKKLRFIFLFLLIFNNCLSQFSKTHYIPPLCGSSSVIPGQQFIYISTPNTLPVNFKIIEIGGNVIEGTVSKSNPYIYNVGFGQDSQLHVDASISSNIFNNKGFIIEAEDLMYVSARVIDTSSNQAGQLVSKGKASLGNRFRIGALTNLDVSVYTNIHTTFISVLATENNTTINFSNFKQGVTLVNGSTGDNPFSISLNSGESYVLAVQGPNNANRDGLIGALVTSDKPIAVNCGSFGGSNATGNLDLGFDQIVPAERINTNEYIFIKSTGIDTVEKVLLVADEDGTEITLRDDLTPSFTLNAGEYLALNGDTFDALGNLYIRSNKRVFAYQSVGDNGAQDQRNQELFFVPPLSCQTPRIIDNIPQIDFIGNRQFNGRVTIVTQTGSTLNFTINGDNFTTATFPFPLSGPNPVTGNPNYETYVITGLTGNVSVFSTGEIYLAAYGSEQAATFGGFYSGFTFEPEISFAKLDVAQDSCIPNTRLSVNTLSPFDTFQWFFNDALIPSATDNFFIPTQPGYYKVSATISGCGLPIESNNIPVSSCSLDTDGDGINNNLDTDNDNDGLINCQESYGDVNFNFTNSPVGTIQIGNYSNTYLETVTTAGSVTPSATPFITETNGNFVSEAATGKGNSVTYTANFNNPINLAIEYASVITNPNNILSQDTEIKVSCPVDKTITILNPDNQLLIDTNYDGVFESGVTQFSSFEIRFRLNSGLTLTPENSTFSIKANSISSISITNTNLTDSNTSRVTLKLVATCVPKDSDVDGIPDQNDYDSDNDSIADYYESQGANFVARSNVDANLDGIDDAFGTGITAADTDSDGVPDYLDADSDNDGIFDIIESGSPGNQNNTNGIMVGNFGTNGLQNSLETFPNSGILNYTIADSDNDGIWNFIELDSDDDGCFDTIEASFEDNNNDGILGSDIPTNIVDGLVISASGYGIPNQNYTIGAPISITTHPADATICELQNAIFTINSPAVDSYQWQLSTDDETTWNNLTNNATYSGTTTVSLTVSNVSPTMVGYKYRVFLNRIGNSCGLYSNTARLTTYALPVVTTPITLRQCDVDTDGISDFNLTQINGLISTNAANETFTYFTSQIAAEQEIANQEITNPIAYNTGTSTVFARVENSNGCYSVTQINLVVSVSQIPPSFAILNIDIHKCDDYLDATNDDRDGITSFNFTTIKNDLQAILPATVSISFYRNEADFLAETDADGNSLAITDIANYRNIGYPNSQTIWIRVDSTIDNSCFGFKTFEIIVEALPIANNVNATNQIRHCDDDHDGIYAFDTTGIEATVLNGQTNVNMLYTRANGTQTTTLPNPLLINQSETITVRVINNVTPIQTEKCFDEIQLEFIVDDLPEAFAVPVTAITYCDDEADPLYQDGIVDFDTTDFQTTILGGQSNMNVYYFDENNNPLPSPLPNPFRSGTQNIRVVVENKINTGCKAEVVLPFIVNPTPKIDLNERVLICLPDTQTTIDAHVLDGTPISSYTYQWFLNGNLLVGETSYDITVVTPGIYNVTVTNSTNCVMSRKIEVVISEAPTFDSLIIQDLTDINTILVNVTGTGDYEFALDDIAGPYQSSNLFYQVPFGLHQVYIRDIEGCATIGPFQAAVLGIPQYFTPNGDGFHDTWNVKGVTNTYNSLSIIYIFDRFGKLLKQISPVSEGWDGSYNGRVMPSDDYWYSIQFEDGRSAKGHFSLKR</sequence>
<comment type="caution">
    <text evidence="3">The sequence shown here is derived from an EMBL/GenBank/DDBJ whole genome shotgun (WGS) entry which is preliminary data.</text>
</comment>
<dbReference type="NCBIfam" id="TIGR04131">
    <property type="entry name" value="Bac_Flav_CTERM"/>
    <property type="match status" value="1"/>
</dbReference>
<accession>A0ABS2CZZ1</accession>
<gene>
    <name evidence="3" type="ORF">H9X54_014430</name>
</gene>